<gene>
    <name evidence="1" type="ORF">DOP62_14215</name>
</gene>
<sequence>MPDNIRAFLQMAIKAEVRTKLARMIAEGASVLDASVRLGLTEQQARSIAGEASFQVAVGAFQSLLHAEAIGKVAGLQSQLIDALLGIATMPIEGASPDALLNAKLEALRLLLAVPAADARAARLADDLADLRLHFQELKQKLN</sequence>
<evidence type="ECO:0000313" key="2">
    <source>
        <dbReference type="Proteomes" id="UP000267249"/>
    </source>
</evidence>
<dbReference type="EMBL" id="CP143530">
    <property type="protein sequence ID" value="WVS92241.1"/>
    <property type="molecule type" value="Genomic_DNA"/>
</dbReference>
<proteinExistence type="predicted"/>
<geneLocation type="plasmid" evidence="1 2">
    <name>p11801_3</name>
</geneLocation>
<evidence type="ECO:0000313" key="1">
    <source>
        <dbReference type="EMBL" id="WVS92241.1"/>
    </source>
</evidence>
<protein>
    <submittedName>
        <fullName evidence="1">Uncharacterized protein</fullName>
    </submittedName>
</protein>
<accession>A0ACD5A3E6</accession>
<organism evidence="1 2">
    <name type="scientific">Synechococcus elongatus PCC 11801</name>
    <dbReference type="NCBI Taxonomy" id="2219813"/>
    <lineage>
        <taxon>Bacteria</taxon>
        <taxon>Bacillati</taxon>
        <taxon>Cyanobacteriota</taxon>
        <taxon>Cyanophyceae</taxon>
        <taxon>Synechococcales</taxon>
        <taxon>Synechococcaceae</taxon>
        <taxon>Synechococcus</taxon>
    </lineage>
</organism>
<name>A0ACD5A3E6_SYNEL</name>
<keyword evidence="1" id="KW-0614">Plasmid</keyword>
<dbReference type="Proteomes" id="UP000267249">
    <property type="component" value="Plasmid p11801_3"/>
</dbReference>
<reference evidence="1" key="1">
    <citation type="submission" date="2024-01" db="EMBL/GenBank/DDBJ databases">
        <title>De novo genome assembly and pan-genome analysis of the fast-growing Indian isolates of Synechococcus elongatus: Potential chassis for bioproduction.</title>
        <authorList>
            <person name="Jain V.S."/>
            <person name="Schubert M.G."/>
            <person name="Pritam P."/>
            <person name="Sarnaik A.P."/>
            <person name="Jaiswal D."/>
            <person name="Church G.M."/>
            <person name="Wangikar P."/>
        </authorList>
    </citation>
    <scope>NUCLEOTIDE SEQUENCE</scope>
    <source>
        <strain evidence="1">PCC 11801</strain>
    </source>
</reference>